<dbReference type="EMBL" id="CABDVU010000001">
    <property type="protein sequence ID" value="VTN09420.1"/>
    <property type="molecule type" value="Genomic_DNA"/>
</dbReference>
<reference evidence="1 2" key="1">
    <citation type="submission" date="2019-04" db="EMBL/GenBank/DDBJ databases">
        <authorList>
            <consortium name="Pathogen Informatics"/>
        </authorList>
    </citation>
    <scope>NUCLEOTIDE SEQUENCE [LARGE SCALE GENOMIC DNA]</scope>
    <source>
        <strain evidence="1 2">NCTC9185</strain>
    </source>
</reference>
<accession>A0A4U9CUF2</accession>
<sequence>MLISFPVQMTSWLPPQEIAAHIPGFSDALRVIFTGHTAAGGDMNALRLGSTVSARPRRWTPLKPRCTRATR</sequence>
<evidence type="ECO:0000313" key="2">
    <source>
        <dbReference type="Proteomes" id="UP000339249"/>
    </source>
</evidence>
<evidence type="ECO:0000313" key="1">
    <source>
        <dbReference type="EMBL" id="VTN09420.1"/>
    </source>
</evidence>
<dbReference type="Proteomes" id="UP000339249">
    <property type="component" value="Unassembled WGS sequence"/>
</dbReference>
<proteinExistence type="predicted"/>
<gene>
    <name evidence="1" type="ORF">NCTC9185_01305</name>
</gene>
<organism evidence="1 2">
    <name type="scientific">Raoultella terrigena</name>
    <name type="common">Klebsiella terrigena</name>
    <dbReference type="NCBI Taxonomy" id="577"/>
    <lineage>
        <taxon>Bacteria</taxon>
        <taxon>Pseudomonadati</taxon>
        <taxon>Pseudomonadota</taxon>
        <taxon>Gammaproteobacteria</taxon>
        <taxon>Enterobacterales</taxon>
        <taxon>Enterobacteriaceae</taxon>
        <taxon>Klebsiella/Raoultella group</taxon>
        <taxon>Raoultella</taxon>
    </lineage>
</organism>
<protein>
    <submittedName>
        <fullName evidence="1">Electron transport complex protein RnfD</fullName>
    </submittedName>
</protein>
<name>A0A4U9CUF2_RAOTE</name>
<dbReference type="AlphaFoldDB" id="A0A4U9CUF2"/>